<feature type="transmembrane region" description="Helical" evidence="2">
    <location>
        <begin position="493"/>
        <end position="516"/>
    </location>
</feature>
<comment type="caution">
    <text evidence="3">The sequence shown here is derived from an EMBL/GenBank/DDBJ whole genome shotgun (WGS) entry which is preliminary data.</text>
</comment>
<name>A0AA38XH94_9EURO</name>
<gene>
    <name evidence="3" type="ORF">H2200_003395</name>
</gene>
<reference evidence="3" key="1">
    <citation type="submission" date="2022-10" db="EMBL/GenBank/DDBJ databases">
        <title>Culturing micro-colonial fungi from biological soil crusts in the Mojave desert and describing Neophaeococcomyces mojavensis, and introducing the new genera and species Taxawa tesnikishii.</title>
        <authorList>
            <person name="Kurbessoian T."/>
            <person name="Stajich J.E."/>
        </authorList>
    </citation>
    <scope>NUCLEOTIDE SEQUENCE</scope>
    <source>
        <strain evidence="3">TK_41</strain>
    </source>
</reference>
<keyword evidence="4" id="KW-1185">Reference proteome</keyword>
<accession>A0AA38XH94</accession>
<protein>
    <submittedName>
        <fullName evidence="3">Uncharacterized protein</fullName>
    </submittedName>
</protein>
<feature type="transmembrane region" description="Helical" evidence="2">
    <location>
        <begin position="119"/>
        <end position="145"/>
    </location>
</feature>
<proteinExistence type="predicted"/>
<feature type="compositionally biased region" description="Basic and acidic residues" evidence="1">
    <location>
        <begin position="578"/>
        <end position="587"/>
    </location>
</feature>
<keyword evidence="2" id="KW-0472">Membrane</keyword>
<dbReference type="AlphaFoldDB" id="A0AA38XH94"/>
<dbReference type="Proteomes" id="UP001172673">
    <property type="component" value="Unassembled WGS sequence"/>
</dbReference>
<evidence type="ECO:0000256" key="1">
    <source>
        <dbReference type="SAM" id="MobiDB-lite"/>
    </source>
</evidence>
<evidence type="ECO:0000313" key="4">
    <source>
        <dbReference type="Proteomes" id="UP001172673"/>
    </source>
</evidence>
<feature type="compositionally biased region" description="Polar residues" evidence="1">
    <location>
        <begin position="589"/>
        <end position="602"/>
    </location>
</feature>
<feature type="region of interest" description="Disordered" evidence="1">
    <location>
        <begin position="574"/>
        <end position="603"/>
    </location>
</feature>
<keyword evidence="2" id="KW-1133">Transmembrane helix</keyword>
<feature type="transmembrane region" description="Helical" evidence="2">
    <location>
        <begin position="6"/>
        <end position="31"/>
    </location>
</feature>
<organism evidence="3 4">
    <name type="scientific">Cladophialophora chaetospira</name>
    <dbReference type="NCBI Taxonomy" id="386627"/>
    <lineage>
        <taxon>Eukaryota</taxon>
        <taxon>Fungi</taxon>
        <taxon>Dikarya</taxon>
        <taxon>Ascomycota</taxon>
        <taxon>Pezizomycotina</taxon>
        <taxon>Eurotiomycetes</taxon>
        <taxon>Chaetothyriomycetidae</taxon>
        <taxon>Chaetothyriales</taxon>
        <taxon>Herpotrichiellaceae</taxon>
        <taxon>Cladophialophora</taxon>
    </lineage>
</organism>
<feature type="transmembrane region" description="Helical" evidence="2">
    <location>
        <begin position="52"/>
        <end position="70"/>
    </location>
</feature>
<dbReference type="EMBL" id="JAPDRK010000004">
    <property type="protein sequence ID" value="KAJ9613453.1"/>
    <property type="molecule type" value="Genomic_DNA"/>
</dbReference>
<sequence length="626" mass="68281">MAVSRIVLHGCCQVIAVLLAASIVMIFGLLSKFPIYVPDYATQYDVKNAQQIVNLLTIIVAATLGFYLQYCLGLTNKAEAAADLKRKHLTVPRLRVHAQARSVGDLLTSLRVKGVLGLVTFYIIALLVLSGVSTVLSTIFVLSIVRPNKGLTMEPESILLSADVPPELDDCAVRLSEGTCTYDLAATALSSQLITHTPFTMAGVTFEAPNGTFGIPYGVLTHFAQVANQSIFGNEMRQYCVPVLNKKLVACSQDETRVYYDPQPLYLSSGPIYPITIDPNSNVPGQENHTRLEFRLLTGNGTFVMVQSHVPGDTQTTVIAALGEYAKVISSLTGQPASSGGPLGRQQFTAACTMADVTKPGSSTWKWTSLTLDNGVMKAHVTDDDCTVDAQDELGYPSTGFTNLPYAFEATTRLLGGLDGYSKLINYDSFSTVFSKLSLDDAKAYAAGADMNLLESLLSQMLGIVHTSWTAIVPESQVQYQKKVLQRKFPHHYVIQTFWTPATIIAIVVAALVFLATTWQAVRWALAVHVLHKTKRRWNLLDPEHLIDYTLLAAEELRYSPLYVADAQQKRNATKFPDYPRPEKVAQDDSLTTVQSPKTGTVEQKENVAVVVNDDTISPASTTASS</sequence>
<keyword evidence="2" id="KW-0812">Transmembrane</keyword>
<evidence type="ECO:0000313" key="3">
    <source>
        <dbReference type="EMBL" id="KAJ9613453.1"/>
    </source>
</evidence>
<evidence type="ECO:0000256" key="2">
    <source>
        <dbReference type="SAM" id="Phobius"/>
    </source>
</evidence>